<protein>
    <submittedName>
        <fullName evidence="3">Phospholipase/Carboxylesterase</fullName>
    </submittedName>
</protein>
<dbReference type="AlphaFoldDB" id="A0A0F4LD15"/>
<evidence type="ECO:0000313" key="4">
    <source>
        <dbReference type="Proteomes" id="UP000033531"/>
    </source>
</evidence>
<dbReference type="PATRIC" id="fig|1218507.3.peg.1269"/>
<evidence type="ECO:0000313" key="3">
    <source>
        <dbReference type="EMBL" id="KJY56742.1"/>
    </source>
</evidence>
<dbReference type="OrthoDB" id="9764953at2"/>
<dbReference type="EMBL" id="JXLI01000010">
    <property type="protein sequence ID" value="KJY56742.1"/>
    <property type="molecule type" value="Genomic_DNA"/>
</dbReference>
<dbReference type="PANTHER" id="PTHR43037:SF5">
    <property type="entry name" value="FERULOYL ESTERASE"/>
    <property type="match status" value="1"/>
</dbReference>
<dbReference type="Proteomes" id="UP000033531">
    <property type="component" value="Unassembled WGS sequence"/>
</dbReference>
<sequence>MNINIIYQEEVTDNGTFVTSAMLKSDTDLKKLKKDVSFTVNNKEINIRNVEEKSNSLIYYFEEMSELSVLSFDAEKFINNVSLPNILVQVKNHLPHIAAEYRKDPFLKDFAEKIIQTDKVQLSYSIYASGNKNVPRPLVLFLHGSGERGFYNGMPLLGNDVPKTLYRYAKEKENAVILVPQATWAPTLNGWFRKEFRAALFQLLKQITKEYNIDSKRIYLTGLSNGASTTWFLGANYPDLFAALVPCSGYVYEDGKKGYGEQGKGRYMLATSEEGQSLAQLPIWAFHAEDDPVVGVLGTKKAEEAIKNAGGKKLKVTIFPKGKVRPNPHASWAYAYNNPELLPWLFKQHK</sequence>
<accession>A0A0F4LD15</accession>
<dbReference type="SUPFAM" id="SSF53474">
    <property type="entry name" value="alpha/beta-Hydrolases"/>
    <property type="match status" value="1"/>
</dbReference>
<reference evidence="3 4" key="1">
    <citation type="submission" date="2015-01" db="EMBL/GenBank/DDBJ databases">
        <title>Comparative genomics of the lactic acid bacteria isolated from the honey bee gut.</title>
        <authorList>
            <person name="Ellegaard K.M."/>
            <person name="Tamarit D."/>
            <person name="Javelind E."/>
            <person name="Olofsson T."/>
            <person name="Andersson S.G."/>
            <person name="Vasquez A."/>
        </authorList>
    </citation>
    <scope>NUCLEOTIDE SEQUENCE [LARGE SCALE GENOMIC DNA]</scope>
    <source>
        <strain evidence="3 4">Hma8</strain>
    </source>
</reference>
<dbReference type="Pfam" id="PF10503">
    <property type="entry name" value="Esterase_PHB"/>
    <property type="match status" value="1"/>
</dbReference>
<evidence type="ECO:0000256" key="2">
    <source>
        <dbReference type="ARBA" id="ARBA00022801"/>
    </source>
</evidence>
<dbReference type="STRING" id="1218507.JF74_10940"/>
<dbReference type="GO" id="GO:0016787">
    <property type="term" value="F:hydrolase activity"/>
    <property type="evidence" value="ECO:0007669"/>
    <property type="project" value="UniProtKB-KW"/>
</dbReference>
<keyword evidence="1" id="KW-0732">Signal</keyword>
<comment type="caution">
    <text evidence="3">The sequence shown here is derived from an EMBL/GenBank/DDBJ whole genome shotgun (WGS) entry which is preliminary data.</text>
</comment>
<dbReference type="RefSeq" id="WP_046325004.1">
    <property type="nucleotide sequence ID" value="NZ_JBHTMT010000001.1"/>
</dbReference>
<name>A0A0F4LD15_9LACO</name>
<evidence type="ECO:0000256" key="1">
    <source>
        <dbReference type="ARBA" id="ARBA00022729"/>
    </source>
</evidence>
<dbReference type="InterPro" id="IPR029058">
    <property type="entry name" value="AB_hydrolase_fold"/>
</dbReference>
<dbReference type="InterPro" id="IPR010126">
    <property type="entry name" value="Esterase_phb"/>
</dbReference>
<organism evidence="3 4">
    <name type="scientific">Lactobacillus melliventris</name>
    <dbReference type="NCBI Taxonomy" id="1218507"/>
    <lineage>
        <taxon>Bacteria</taxon>
        <taxon>Bacillati</taxon>
        <taxon>Bacillota</taxon>
        <taxon>Bacilli</taxon>
        <taxon>Lactobacillales</taxon>
        <taxon>Lactobacillaceae</taxon>
        <taxon>Lactobacillus</taxon>
    </lineage>
</organism>
<dbReference type="InterPro" id="IPR050955">
    <property type="entry name" value="Plant_Biomass_Hydrol_Est"/>
</dbReference>
<dbReference type="HOGENOM" id="CLU_064094_0_0_9"/>
<proteinExistence type="predicted"/>
<dbReference type="Gene3D" id="3.40.50.1820">
    <property type="entry name" value="alpha/beta hydrolase"/>
    <property type="match status" value="1"/>
</dbReference>
<keyword evidence="2" id="KW-0378">Hydrolase</keyword>
<dbReference type="PANTHER" id="PTHR43037">
    <property type="entry name" value="UNNAMED PRODUCT-RELATED"/>
    <property type="match status" value="1"/>
</dbReference>
<dbReference type="GO" id="GO:0005576">
    <property type="term" value="C:extracellular region"/>
    <property type="evidence" value="ECO:0007669"/>
    <property type="project" value="InterPro"/>
</dbReference>
<gene>
    <name evidence="3" type="ORF">JF74_10940</name>
</gene>